<dbReference type="STRING" id="105696.A0A1Y2LPJ1"/>
<gene>
    <name evidence="6" type="ORF">B5807_09751</name>
</gene>
<dbReference type="Pfam" id="PF05903">
    <property type="entry name" value="Peptidase_C97"/>
    <property type="match status" value="1"/>
</dbReference>
<feature type="region of interest" description="Disordered" evidence="4">
    <location>
        <begin position="193"/>
        <end position="274"/>
    </location>
</feature>
<dbReference type="PROSITE" id="PS51858">
    <property type="entry name" value="PPPDE"/>
    <property type="match status" value="1"/>
</dbReference>
<keyword evidence="3" id="KW-0378">Hydrolase</keyword>
<evidence type="ECO:0000256" key="1">
    <source>
        <dbReference type="ARBA" id="ARBA00008140"/>
    </source>
</evidence>
<dbReference type="EMBL" id="KZ107853">
    <property type="protein sequence ID" value="OSS45884.1"/>
    <property type="molecule type" value="Genomic_DNA"/>
</dbReference>
<protein>
    <recommendedName>
        <fullName evidence="5">PPPDE domain-containing protein</fullName>
    </recommendedName>
</protein>
<evidence type="ECO:0000313" key="6">
    <source>
        <dbReference type="EMBL" id="OSS45884.1"/>
    </source>
</evidence>
<evidence type="ECO:0000256" key="4">
    <source>
        <dbReference type="SAM" id="MobiDB-lite"/>
    </source>
</evidence>
<accession>A0A1Y2LPJ1</accession>
<dbReference type="GO" id="GO:0006508">
    <property type="term" value="P:proteolysis"/>
    <property type="evidence" value="ECO:0007669"/>
    <property type="project" value="UniProtKB-KW"/>
</dbReference>
<keyword evidence="2" id="KW-0645">Protease</keyword>
<proteinExistence type="inferred from homology"/>
<dbReference type="AlphaFoldDB" id="A0A1Y2LPJ1"/>
<dbReference type="InterPro" id="IPR008580">
    <property type="entry name" value="PPPDE_dom"/>
</dbReference>
<evidence type="ECO:0000313" key="7">
    <source>
        <dbReference type="Proteomes" id="UP000193240"/>
    </source>
</evidence>
<feature type="domain" description="PPPDE" evidence="5">
    <location>
        <begin position="27"/>
        <end position="169"/>
    </location>
</feature>
<dbReference type="Gene3D" id="3.90.1720.30">
    <property type="entry name" value="PPPDE domains"/>
    <property type="match status" value="1"/>
</dbReference>
<feature type="compositionally biased region" description="Basic and acidic residues" evidence="4">
    <location>
        <begin position="196"/>
        <end position="219"/>
    </location>
</feature>
<dbReference type="Proteomes" id="UP000193240">
    <property type="component" value="Unassembled WGS sequence"/>
</dbReference>
<evidence type="ECO:0000259" key="5">
    <source>
        <dbReference type="PROSITE" id="PS51858"/>
    </source>
</evidence>
<organism evidence="6 7">
    <name type="scientific">Epicoccum nigrum</name>
    <name type="common">Soil fungus</name>
    <name type="synonym">Epicoccum purpurascens</name>
    <dbReference type="NCBI Taxonomy" id="105696"/>
    <lineage>
        <taxon>Eukaryota</taxon>
        <taxon>Fungi</taxon>
        <taxon>Dikarya</taxon>
        <taxon>Ascomycota</taxon>
        <taxon>Pezizomycotina</taxon>
        <taxon>Dothideomycetes</taxon>
        <taxon>Pleosporomycetidae</taxon>
        <taxon>Pleosporales</taxon>
        <taxon>Pleosporineae</taxon>
        <taxon>Didymellaceae</taxon>
        <taxon>Epicoccum</taxon>
    </lineage>
</organism>
<dbReference type="SMART" id="SM01179">
    <property type="entry name" value="DUF862"/>
    <property type="match status" value="1"/>
</dbReference>
<dbReference type="PANTHER" id="PTHR12378:SF80">
    <property type="entry name" value="IP06716P-RELATED"/>
    <property type="match status" value="1"/>
</dbReference>
<dbReference type="GO" id="GO:0101005">
    <property type="term" value="F:deubiquitinase activity"/>
    <property type="evidence" value="ECO:0007669"/>
    <property type="project" value="TreeGrafter"/>
</dbReference>
<feature type="compositionally biased region" description="Basic and acidic residues" evidence="4">
    <location>
        <begin position="241"/>
        <end position="256"/>
    </location>
</feature>
<dbReference type="GO" id="GO:0016579">
    <property type="term" value="P:protein deubiquitination"/>
    <property type="evidence" value="ECO:0007669"/>
    <property type="project" value="TreeGrafter"/>
</dbReference>
<evidence type="ECO:0000256" key="3">
    <source>
        <dbReference type="ARBA" id="ARBA00022801"/>
    </source>
</evidence>
<dbReference type="PANTHER" id="PTHR12378">
    <property type="entry name" value="DESUMOYLATING ISOPEPTIDASE"/>
    <property type="match status" value="1"/>
</dbReference>
<comment type="similarity">
    <text evidence="1">Belongs to the DeSI family.</text>
</comment>
<feature type="region of interest" description="Disordered" evidence="4">
    <location>
        <begin position="1"/>
        <end position="20"/>
    </location>
</feature>
<dbReference type="OMA" id="VYWTKPG"/>
<name>A0A1Y2LPJ1_EPING</name>
<dbReference type="InParanoid" id="A0A1Y2LPJ1"/>
<evidence type="ECO:0000256" key="2">
    <source>
        <dbReference type="ARBA" id="ARBA00022670"/>
    </source>
</evidence>
<keyword evidence="7" id="KW-1185">Reference proteome</keyword>
<reference evidence="6 7" key="1">
    <citation type="journal article" date="2017" name="Genome Announc.">
        <title>Genome sequence of the saprophytic ascomycete Epicoccum nigrum ICMP 19927 strain isolated from New Zealand.</title>
        <authorList>
            <person name="Fokin M."/>
            <person name="Fleetwood D."/>
            <person name="Weir B.S."/>
            <person name="Villas-Boas S.G."/>
        </authorList>
    </citation>
    <scope>NUCLEOTIDE SEQUENCE [LARGE SCALE GENOMIC DNA]</scope>
    <source>
        <strain evidence="6 7">ICMP 19927</strain>
    </source>
</reference>
<dbReference type="InterPro" id="IPR042266">
    <property type="entry name" value="PPPDE_sf"/>
</dbReference>
<sequence length="274" mass="30001">MSTAARPKPARKSSGQTHRHTLSLQRTEIIIHVYDLLPPGKVATVLWAIGSSLLHSGVVIGDREYAYGGHDRRGLTGVYWTKPGQEPPGGTFKQSILHGFSFRPAEELDTIIHEASEEFQGTSYNLLTKNCNHFTSYLCEKLTGRSAPGWINRAASIGVALPCVVPREWIAPPDYDTADGELLDEDFDERTSMLQHGERPGRYRSGSEEEARQDARQDARGAGPSSRSEQGGPGGNYWHSSSDDAPRVVNLKETDSSGRAIPAAERAPLPKNLI</sequence>